<accession>A0A388L7C5</accession>
<proteinExistence type="inferred from homology"/>
<dbReference type="OrthoDB" id="2603at2759"/>
<dbReference type="Gene3D" id="3.90.550.10">
    <property type="entry name" value="Spore Coat Polysaccharide Biosynthesis Protein SpsA, Chain A"/>
    <property type="match status" value="1"/>
</dbReference>
<evidence type="ECO:0000313" key="14">
    <source>
        <dbReference type="Proteomes" id="UP000265515"/>
    </source>
</evidence>
<dbReference type="InterPro" id="IPR050256">
    <property type="entry name" value="Glycosyltransferase_2"/>
</dbReference>
<dbReference type="PANTHER" id="PTHR48090">
    <property type="entry name" value="UNDECAPRENYL-PHOSPHATE 4-DEOXY-4-FORMAMIDO-L-ARABINOSE TRANSFERASE-RELATED"/>
    <property type="match status" value="1"/>
</dbReference>
<feature type="transmembrane region" description="Helical" evidence="11">
    <location>
        <begin position="582"/>
        <end position="600"/>
    </location>
</feature>
<dbReference type="GO" id="GO:0016757">
    <property type="term" value="F:glycosyltransferase activity"/>
    <property type="evidence" value="ECO:0007669"/>
    <property type="project" value="UniProtKB-KW"/>
</dbReference>
<keyword evidence="8 11" id="KW-1133">Transmembrane helix</keyword>
<sequence>MAAGLGPRCLAFVGGSGQLATCHSQDQRPYHDSSVLIRGRQRITSGISTSSPDVCSDCHRSIATWTRSPHSQYSTWRYPDGRRRGRVGGGRVRGGAVRSVGASEIRLLRLRRRDEREGGGGGGAGGGGGGGGGREGRAGGGRERESRGLGATPTPTRCMRRSGGGAIALGALLRPDGPAMMTKGPDSCHVATVTTSGWTGSRRRMRHVPSLASAVGSAQGRYSVASASARLHGISSSDERSGPSSYNATMVRPPRTEEADCRDLIVGHLLATWQAVAAAAEAFVDTLQTSSRIQMTSTAHPSRSGSPSPPPPPPPPPSLPSSSPSSSSSSFIRSASSLFLLRCASLSSSSSSSSAAAAGGAGGASGGNAIPGGVGILTKLVPSFILSAFAAYPATWTSSLVVCATIFLLGSPVLLSGLSVSGLVTAFQLGTVVWRAFGADGFLIVAMYFVVGTSVTKIRMKQKENEGIAEQKKGRRGAKSVVGSGVAGFACGLASIFQLGGGAAEYLWKLAFVASFCTKLSDTVSSEIGKAYGKTTYLVTTMSVVPRGTEGAVSVEGTAAGVAAAAVMSAAALAINQVNVQGALLCVLASQIANLFESYLGATLQGREGTEWMTNDLANVLNISLGAILAVTLRIVLGGVRMSMQIRRRSGGGEERARQSSRREKQKKRAKRFCGAGIAGLVVASVHSSLAEAGVTAGTPLHNRMSACSLASVQPLCSLYRHEGRSKPRSHDVACSAMSPSHGILRCDGRVALGLGPVFSGWRPLALRKGRSWTQWASTSHSLEGEERRHREEVEGHLSPPPIPGRAPTSPSAPFVSAAAKGDALRSQLRQSHLVSIVIPVYNEVGAIAILVERVAGVMRRCGWRYEIICVDDGSTDGSTRLLKAMAAERDDLLVVILRRNFGQTAAMTAGFDSAAGEFIVTLDGDLQNDADDIPRLLDCLLYGKREREDLSWDIGGEHTVMRDRMAAWGRRQEGGRSPVFVGTGTVREDGGYDLVCGWRRKRKDNAILRNLPSRIANRLIAAVTGVYLHDYGCSLKAYRASLISTIRLYGEMHRFIPALAAIEGAAITELEIRHHPRPFGKSKYGALTRTPRVLLDLVTVLFLSKFRDRPIQFLGLIGLFFMCAASICGASGIVTMLRNARIWGLTLAWSSAVPTMVLGLELFLGGLQMVLLGLVAEISVRTYFESQARPVYRVREVASPSAPSASSLSSSPSSSLSSPPSSSLSSPPSSSLSSPPSSSLSPLPSSSLSTPPSSSSSSPPSSSLSSPPSSPPPPPPPPSSATR</sequence>
<feature type="compositionally biased region" description="Low complexity" evidence="10">
    <location>
        <begin position="1203"/>
        <end position="1268"/>
    </location>
</feature>
<comment type="similarity">
    <text evidence="2">Belongs to the TMEM19 family.</text>
</comment>
<evidence type="ECO:0000256" key="5">
    <source>
        <dbReference type="ARBA" id="ARBA00022679"/>
    </source>
</evidence>
<dbReference type="InterPro" id="IPR029044">
    <property type="entry name" value="Nucleotide-diphossugar_trans"/>
</dbReference>
<evidence type="ECO:0000256" key="8">
    <source>
        <dbReference type="ARBA" id="ARBA00022989"/>
    </source>
</evidence>
<dbReference type="Gramene" id="GBG78209">
    <property type="protein sequence ID" value="GBG78209"/>
    <property type="gene ID" value="CBR_g26242"/>
</dbReference>
<gene>
    <name evidence="13" type="ORF">CBR_g26242</name>
</gene>
<organism evidence="13 14">
    <name type="scientific">Chara braunii</name>
    <name type="common">Braun's stonewort</name>
    <dbReference type="NCBI Taxonomy" id="69332"/>
    <lineage>
        <taxon>Eukaryota</taxon>
        <taxon>Viridiplantae</taxon>
        <taxon>Streptophyta</taxon>
        <taxon>Charophyceae</taxon>
        <taxon>Charales</taxon>
        <taxon>Characeae</taxon>
        <taxon>Chara</taxon>
    </lineage>
</organism>
<keyword evidence="5" id="KW-0808">Transferase</keyword>
<feature type="compositionally biased region" description="Pro residues" evidence="10">
    <location>
        <begin position="307"/>
        <end position="319"/>
    </location>
</feature>
<feature type="transmembrane region" description="Helical" evidence="11">
    <location>
        <begin position="432"/>
        <end position="451"/>
    </location>
</feature>
<feature type="region of interest" description="Disordered" evidence="10">
    <location>
        <begin position="647"/>
        <end position="666"/>
    </location>
</feature>
<evidence type="ECO:0000256" key="10">
    <source>
        <dbReference type="SAM" id="MobiDB-lite"/>
    </source>
</evidence>
<comment type="subcellular location">
    <subcellularLocation>
        <location evidence="1">Membrane</location>
        <topology evidence="1">Multi-pass membrane protein</topology>
    </subcellularLocation>
</comment>
<feature type="compositionally biased region" description="Basic and acidic residues" evidence="10">
    <location>
        <begin position="783"/>
        <end position="796"/>
    </location>
</feature>
<dbReference type="Proteomes" id="UP000265515">
    <property type="component" value="Unassembled WGS sequence"/>
</dbReference>
<evidence type="ECO:0000259" key="12">
    <source>
        <dbReference type="Pfam" id="PF00535"/>
    </source>
</evidence>
<feature type="transmembrane region" description="Helical" evidence="11">
    <location>
        <begin position="399"/>
        <end position="420"/>
    </location>
</feature>
<dbReference type="PANTHER" id="PTHR48090:SF3">
    <property type="entry name" value="UNDECAPRENYL-PHOSPHATE 4-DEOXY-4-FORMAMIDO-L-ARABINOSE TRANSFERASE"/>
    <property type="match status" value="1"/>
</dbReference>
<feature type="region of interest" description="Disordered" evidence="10">
    <location>
        <begin position="232"/>
        <end position="254"/>
    </location>
</feature>
<dbReference type="SUPFAM" id="SSF53448">
    <property type="entry name" value="Nucleotide-diphospho-sugar transferases"/>
    <property type="match status" value="1"/>
</dbReference>
<evidence type="ECO:0000256" key="3">
    <source>
        <dbReference type="ARBA" id="ARBA00022475"/>
    </source>
</evidence>
<evidence type="ECO:0000256" key="4">
    <source>
        <dbReference type="ARBA" id="ARBA00022676"/>
    </source>
</evidence>
<feature type="transmembrane region" description="Helical" evidence="11">
    <location>
        <begin position="374"/>
        <end position="392"/>
    </location>
</feature>
<dbReference type="InterPro" id="IPR002794">
    <property type="entry name" value="DUF92_TMEM19"/>
</dbReference>
<feature type="transmembrane region" description="Helical" evidence="11">
    <location>
        <begin position="1114"/>
        <end position="1138"/>
    </location>
</feature>
<keyword evidence="3" id="KW-1003">Cell membrane</keyword>
<feature type="region of interest" description="Disordered" evidence="10">
    <location>
        <begin position="111"/>
        <end position="162"/>
    </location>
</feature>
<feature type="compositionally biased region" description="Pro residues" evidence="10">
    <location>
        <begin position="1269"/>
        <end position="1284"/>
    </location>
</feature>
<feature type="region of interest" description="Disordered" evidence="10">
    <location>
        <begin position="778"/>
        <end position="815"/>
    </location>
</feature>
<keyword evidence="4" id="KW-0328">Glycosyltransferase</keyword>
<keyword evidence="7" id="KW-0448">Lipopolysaccharide biosynthesis</keyword>
<dbReference type="EMBL" id="BFEA01000289">
    <property type="protein sequence ID" value="GBG78209.1"/>
    <property type="molecule type" value="Genomic_DNA"/>
</dbReference>
<evidence type="ECO:0000313" key="13">
    <source>
        <dbReference type="EMBL" id="GBG78209.1"/>
    </source>
</evidence>
<dbReference type="Pfam" id="PF01940">
    <property type="entry name" value="DUF92"/>
    <property type="match status" value="1"/>
</dbReference>
<dbReference type="Pfam" id="PF00535">
    <property type="entry name" value="Glycos_transf_2"/>
    <property type="match status" value="1"/>
</dbReference>
<feature type="domain" description="Glycosyltransferase 2-like" evidence="12">
    <location>
        <begin position="836"/>
        <end position="939"/>
    </location>
</feature>
<dbReference type="InterPro" id="IPR001173">
    <property type="entry name" value="Glyco_trans_2-like"/>
</dbReference>
<evidence type="ECO:0000256" key="6">
    <source>
        <dbReference type="ARBA" id="ARBA00022692"/>
    </source>
</evidence>
<feature type="transmembrane region" description="Helical" evidence="11">
    <location>
        <begin position="481"/>
        <end position="500"/>
    </location>
</feature>
<feature type="region of interest" description="Disordered" evidence="10">
    <location>
        <begin position="1203"/>
        <end position="1284"/>
    </location>
</feature>
<reference evidence="13 14" key="1">
    <citation type="journal article" date="2018" name="Cell">
        <title>The Chara Genome: Secondary Complexity and Implications for Plant Terrestrialization.</title>
        <authorList>
            <person name="Nishiyama T."/>
            <person name="Sakayama H."/>
            <person name="Vries J.D."/>
            <person name="Buschmann H."/>
            <person name="Saint-Marcoux D."/>
            <person name="Ullrich K.K."/>
            <person name="Haas F.B."/>
            <person name="Vanderstraeten L."/>
            <person name="Becker D."/>
            <person name="Lang D."/>
            <person name="Vosolsobe S."/>
            <person name="Rombauts S."/>
            <person name="Wilhelmsson P.K.I."/>
            <person name="Janitza P."/>
            <person name="Kern R."/>
            <person name="Heyl A."/>
            <person name="Rumpler F."/>
            <person name="Villalobos L.I.A.C."/>
            <person name="Clay J.M."/>
            <person name="Skokan R."/>
            <person name="Toyoda A."/>
            <person name="Suzuki Y."/>
            <person name="Kagoshima H."/>
            <person name="Schijlen E."/>
            <person name="Tajeshwar N."/>
            <person name="Catarino B."/>
            <person name="Hetherington A.J."/>
            <person name="Saltykova A."/>
            <person name="Bonnot C."/>
            <person name="Breuninger H."/>
            <person name="Symeonidi A."/>
            <person name="Radhakrishnan G.V."/>
            <person name="Van Nieuwerburgh F."/>
            <person name="Deforce D."/>
            <person name="Chang C."/>
            <person name="Karol K.G."/>
            <person name="Hedrich R."/>
            <person name="Ulvskov P."/>
            <person name="Glockner G."/>
            <person name="Delwiche C.F."/>
            <person name="Petrasek J."/>
            <person name="Van de Peer Y."/>
            <person name="Friml J."/>
            <person name="Beilby M."/>
            <person name="Dolan L."/>
            <person name="Kohara Y."/>
            <person name="Sugano S."/>
            <person name="Fujiyama A."/>
            <person name="Delaux P.-M."/>
            <person name="Quint M."/>
            <person name="TheiBen G."/>
            <person name="Hagemann M."/>
            <person name="Harholt J."/>
            <person name="Dunand C."/>
            <person name="Zachgo S."/>
            <person name="Langdale J."/>
            <person name="Maumus F."/>
            <person name="Straeten D.V.D."/>
            <person name="Gould S.B."/>
            <person name="Rensing S.A."/>
        </authorList>
    </citation>
    <scope>NUCLEOTIDE SEQUENCE [LARGE SCALE GENOMIC DNA]</scope>
    <source>
        <strain evidence="13 14">S276</strain>
    </source>
</reference>
<feature type="region of interest" description="Disordered" evidence="10">
    <location>
        <begin position="293"/>
        <end position="327"/>
    </location>
</feature>
<evidence type="ECO:0000256" key="7">
    <source>
        <dbReference type="ARBA" id="ARBA00022985"/>
    </source>
</evidence>
<evidence type="ECO:0000256" key="9">
    <source>
        <dbReference type="ARBA" id="ARBA00023136"/>
    </source>
</evidence>
<feature type="compositionally biased region" description="Basic and acidic residues" evidence="10">
    <location>
        <begin position="134"/>
        <end position="147"/>
    </location>
</feature>
<evidence type="ECO:0000256" key="1">
    <source>
        <dbReference type="ARBA" id="ARBA00004141"/>
    </source>
</evidence>
<name>A0A388L7C5_CHABU</name>
<protein>
    <recommendedName>
        <fullName evidence="12">Glycosyltransferase 2-like domain-containing protein</fullName>
    </recommendedName>
</protein>
<comment type="caution">
    <text evidence="13">The sequence shown here is derived from an EMBL/GenBank/DDBJ whole genome shotgun (WGS) entry which is preliminary data.</text>
</comment>
<keyword evidence="9 11" id="KW-0472">Membrane</keyword>
<keyword evidence="6 11" id="KW-0812">Transmembrane</keyword>
<feature type="transmembrane region" description="Helical" evidence="11">
    <location>
        <begin position="557"/>
        <end position="575"/>
    </location>
</feature>
<feature type="compositionally biased region" description="Basic and acidic residues" evidence="10">
    <location>
        <begin position="651"/>
        <end position="663"/>
    </location>
</feature>
<evidence type="ECO:0000256" key="2">
    <source>
        <dbReference type="ARBA" id="ARBA00009012"/>
    </source>
</evidence>
<feature type="transmembrane region" description="Helical" evidence="11">
    <location>
        <begin position="620"/>
        <end position="640"/>
    </location>
</feature>
<keyword evidence="14" id="KW-1185">Reference proteome</keyword>
<dbReference type="STRING" id="69332.A0A388L7C5"/>
<dbReference type="CDD" id="cd04187">
    <property type="entry name" value="DPM1_like_bac"/>
    <property type="match status" value="1"/>
</dbReference>
<evidence type="ECO:0000256" key="11">
    <source>
        <dbReference type="SAM" id="Phobius"/>
    </source>
</evidence>
<dbReference type="GO" id="GO:0005886">
    <property type="term" value="C:plasma membrane"/>
    <property type="evidence" value="ECO:0007669"/>
    <property type="project" value="TreeGrafter"/>
</dbReference>
<feature type="compositionally biased region" description="Gly residues" evidence="10">
    <location>
        <begin position="119"/>
        <end position="133"/>
    </location>
</feature>